<dbReference type="Proteomes" id="UP000254712">
    <property type="component" value="Unassembled WGS sequence"/>
</dbReference>
<keyword evidence="1" id="KW-0436">Ligase</keyword>
<gene>
    <name evidence="1" type="primary">gluQ</name>
    <name evidence="1" type="ORF">NCTC8261_05900</name>
</gene>
<dbReference type="EC" id="6.1.1.-" evidence="1"/>
<dbReference type="Gene3D" id="3.40.50.620">
    <property type="entry name" value="HUPs"/>
    <property type="match status" value="1"/>
</dbReference>
<organism evidence="1 2">
    <name type="scientific">Salmonella enterica I</name>
    <dbReference type="NCBI Taxonomy" id="59201"/>
    <lineage>
        <taxon>Bacteria</taxon>
        <taxon>Pseudomonadati</taxon>
        <taxon>Pseudomonadota</taxon>
        <taxon>Gammaproteobacteria</taxon>
        <taxon>Enterobacterales</taxon>
        <taxon>Enterobacteriaceae</taxon>
        <taxon>Salmonella</taxon>
    </lineage>
</organism>
<dbReference type="AlphaFoldDB" id="A0A379X1S0"/>
<dbReference type="EMBL" id="UGXT01000002">
    <property type="protein sequence ID" value="SUH39536.1"/>
    <property type="molecule type" value="Genomic_DNA"/>
</dbReference>
<dbReference type="InterPro" id="IPR014729">
    <property type="entry name" value="Rossmann-like_a/b/a_fold"/>
</dbReference>
<sequence length="72" mass="7899">MHLPLASTNKALNFPSKIMPLALATGDPRPVLVQALRFLGQRDVVAWQEMSVEELLPLCGDALEAYSRTHIG</sequence>
<evidence type="ECO:0000313" key="2">
    <source>
        <dbReference type="Proteomes" id="UP000254712"/>
    </source>
</evidence>
<reference evidence="1 2" key="1">
    <citation type="submission" date="2018-06" db="EMBL/GenBank/DDBJ databases">
        <authorList>
            <consortium name="Pathogen Informatics"/>
            <person name="Doyle S."/>
        </authorList>
    </citation>
    <scope>NUCLEOTIDE SEQUENCE [LARGE SCALE GENOMIC DNA]</scope>
    <source>
        <strain evidence="1 2">NCTC8261</strain>
    </source>
</reference>
<proteinExistence type="predicted"/>
<evidence type="ECO:0000313" key="1">
    <source>
        <dbReference type="EMBL" id="SUH39536.1"/>
    </source>
</evidence>
<protein>
    <submittedName>
        <fullName evidence="1">Glutamyl-Q tRNA(Asp) synthetase</fullName>
        <ecNumber evidence="1">6.1.1.-</ecNumber>
    </submittedName>
</protein>
<accession>A0A379X1S0</accession>
<name>A0A379X1S0_SALET</name>
<dbReference type="GO" id="GO:0016874">
    <property type="term" value="F:ligase activity"/>
    <property type="evidence" value="ECO:0007669"/>
    <property type="project" value="UniProtKB-KW"/>
</dbReference>